<feature type="transmembrane region" description="Helical" evidence="1">
    <location>
        <begin position="389"/>
        <end position="411"/>
    </location>
</feature>
<feature type="transmembrane region" description="Helical" evidence="1">
    <location>
        <begin position="248"/>
        <end position="268"/>
    </location>
</feature>
<feature type="transmembrane region" description="Helical" evidence="1">
    <location>
        <begin position="30"/>
        <end position="54"/>
    </location>
</feature>
<reference evidence="3" key="1">
    <citation type="submission" date="2017-02" db="EMBL/GenBank/DDBJ databases">
        <authorList>
            <person name="Varghese N."/>
            <person name="Submissions S."/>
        </authorList>
    </citation>
    <scope>NUCLEOTIDE SEQUENCE [LARGE SCALE GENOMIC DNA]</scope>
    <source>
        <strain evidence="3">SM117</strain>
    </source>
</reference>
<feature type="transmembrane region" description="Helical" evidence="1">
    <location>
        <begin position="366"/>
        <end position="383"/>
    </location>
</feature>
<dbReference type="RefSeq" id="WP_054945593.1">
    <property type="nucleotide sequence ID" value="NZ_FVZE01000005.1"/>
</dbReference>
<name>A0A1U6IBZ7_9SPHN</name>
<feature type="transmembrane region" description="Helical" evidence="1">
    <location>
        <begin position="152"/>
        <end position="175"/>
    </location>
</feature>
<dbReference type="AlphaFoldDB" id="A0A1U6IBZ7"/>
<dbReference type="STRING" id="428990.SAMN06295987_105171"/>
<feature type="transmembrane region" description="Helical" evidence="1">
    <location>
        <begin position="299"/>
        <end position="322"/>
    </location>
</feature>
<evidence type="ECO:0000313" key="3">
    <source>
        <dbReference type="Proteomes" id="UP000190989"/>
    </source>
</evidence>
<sequence length="421" mass="44146">MTIPNEGPAPRSGHARARGMIHSLLRSRSLLASLGFAFAGAAFTFGNLLLAGVLPPAAFGQLSLSIAVYNVFIWLAPLGLDQVLLRRRLDPGARLLLRAFLSCSGIAAIATIGTVQFYDLPALSGLLLGAAIVGGGLAMAASMGLRRHDWTAVPLVATNVASWALLLAGGLGLVLRLGSDLPVLLILAAGCALAAALSWYAFIRFCGLGDEKPDRVPRGEAFSLMVTAGAGSVLVQIERFVIPQALDYRALAMFAVVASVAIFPFRLLRSGSSFALTPRLRAASQRADRFALFAQETRSLGVTMVLATIVVVMLAPLVATIFTGGRYELDRLLVLMACLNGAAKLIEGLPRAAVVACGTAEEIRKLSWMNWLTIATCLLGAWIGAQWGLAGLISGSAAGCLLSTIAPALLARRALTRGFVE</sequence>
<proteinExistence type="predicted"/>
<feature type="transmembrane region" description="Helical" evidence="1">
    <location>
        <begin position="181"/>
        <end position="202"/>
    </location>
</feature>
<feature type="transmembrane region" description="Helical" evidence="1">
    <location>
        <begin position="124"/>
        <end position="145"/>
    </location>
</feature>
<evidence type="ECO:0008006" key="4">
    <source>
        <dbReference type="Google" id="ProtNLM"/>
    </source>
</evidence>
<evidence type="ECO:0000256" key="1">
    <source>
        <dbReference type="SAM" id="Phobius"/>
    </source>
</evidence>
<dbReference type="EMBL" id="FVZE01000005">
    <property type="protein sequence ID" value="SLK05507.1"/>
    <property type="molecule type" value="Genomic_DNA"/>
</dbReference>
<keyword evidence="3" id="KW-1185">Reference proteome</keyword>
<organism evidence="2 3">
    <name type="scientific">Novosphingobium mathurense</name>
    <dbReference type="NCBI Taxonomy" id="428990"/>
    <lineage>
        <taxon>Bacteria</taxon>
        <taxon>Pseudomonadati</taxon>
        <taxon>Pseudomonadota</taxon>
        <taxon>Alphaproteobacteria</taxon>
        <taxon>Sphingomonadales</taxon>
        <taxon>Sphingomonadaceae</taxon>
        <taxon>Novosphingobium</taxon>
    </lineage>
</organism>
<protein>
    <recommendedName>
        <fullName evidence="4">Membrane protein involved in the export of O-antigen and teichoic acid</fullName>
    </recommendedName>
</protein>
<dbReference type="Proteomes" id="UP000190989">
    <property type="component" value="Unassembled WGS sequence"/>
</dbReference>
<gene>
    <name evidence="2" type="ORF">SAMN06295987_105171</name>
</gene>
<keyword evidence="1" id="KW-0812">Transmembrane</keyword>
<feature type="transmembrane region" description="Helical" evidence="1">
    <location>
        <begin position="66"/>
        <end position="84"/>
    </location>
</feature>
<keyword evidence="1" id="KW-1133">Transmembrane helix</keyword>
<evidence type="ECO:0000313" key="2">
    <source>
        <dbReference type="EMBL" id="SLK05507.1"/>
    </source>
</evidence>
<keyword evidence="1" id="KW-0472">Membrane</keyword>
<accession>A0A1U6IBZ7</accession>
<feature type="transmembrane region" description="Helical" evidence="1">
    <location>
        <begin position="96"/>
        <end position="118"/>
    </location>
</feature>